<dbReference type="OrthoDB" id="102230at2759"/>
<accession>D0P3B2</accession>
<evidence type="ECO:0000313" key="2">
    <source>
        <dbReference type="EMBL" id="EEY59300.1"/>
    </source>
</evidence>
<protein>
    <recommendedName>
        <fullName evidence="4">Transmembrane protein</fullName>
    </recommendedName>
</protein>
<dbReference type="Proteomes" id="UP000006643">
    <property type="component" value="Unassembled WGS sequence"/>
</dbReference>
<dbReference type="HOGENOM" id="CLU_1036119_0_0_1"/>
<dbReference type="EMBL" id="DS028352">
    <property type="protein sequence ID" value="EEY59300.1"/>
    <property type="molecule type" value="Genomic_DNA"/>
</dbReference>
<keyword evidence="1" id="KW-0812">Transmembrane</keyword>
<sequence>MHLASTGCAVALHYKLLAIPATQVVYTGLSVAAKYTAGQFASPKFNIVAISALLAQVVALAKTAEIALFVAAGWGITQKSLERSDIFRIRSVSVEWALAFVILKQLQVSNIGIAVIWGISWASIMFLLHHYPAANLKMLRLRYRIGEQLGIDTTLVMWKGTLFLNFRRLQKGFLFVATITALTGSDNRWRVWEWISVQGHEILIFLLYSVLSYICRCQEFRFSELENLEIEVDSESNGTTAAQENGSIDAVSGTNVISVVRLVGNNLRA</sequence>
<dbReference type="KEGG" id="pif:PITG_21360"/>
<name>D0P3B2_PHYIT</name>
<dbReference type="GeneID" id="9466838"/>
<evidence type="ECO:0000256" key="1">
    <source>
        <dbReference type="SAM" id="Phobius"/>
    </source>
</evidence>
<feature type="transmembrane region" description="Helical" evidence="1">
    <location>
        <begin position="109"/>
        <end position="128"/>
    </location>
</feature>
<reference evidence="3" key="1">
    <citation type="journal article" date="2009" name="Nature">
        <title>Genome sequence and analysis of the Irish potato famine pathogen Phytophthora infestans.</title>
        <authorList>
            <consortium name="The Broad Institute Genome Sequencing Platform"/>
            <person name="Haas B.J."/>
            <person name="Kamoun S."/>
            <person name="Zody M.C."/>
            <person name="Jiang R.H."/>
            <person name="Handsaker R.E."/>
            <person name="Cano L.M."/>
            <person name="Grabherr M."/>
            <person name="Kodira C.D."/>
            <person name="Raffaele S."/>
            <person name="Torto-Alalibo T."/>
            <person name="Bozkurt T.O."/>
            <person name="Ah-Fong A.M."/>
            <person name="Alvarado L."/>
            <person name="Anderson V.L."/>
            <person name="Armstrong M.R."/>
            <person name="Avrova A."/>
            <person name="Baxter L."/>
            <person name="Beynon J."/>
            <person name="Boevink P.C."/>
            <person name="Bollmann S.R."/>
            <person name="Bos J.I."/>
            <person name="Bulone V."/>
            <person name="Cai G."/>
            <person name="Cakir C."/>
            <person name="Carrington J.C."/>
            <person name="Chawner M."/>
            <person name="Conti L."/>
            <person name="Costanzo S."/>
            <person name="Ewan R."/>
            <person name="Fahlgren N."/>
            <person name="Fischbach M.A."/>
            <person name="Fugelstad J."/>
            <person name="Gilroy E.M."/>
            <person name="Gnerre S."/>
            <person name="Green P.J."/>
            <person name="Grenville-Briggs L.J."/>
            <person name="Griffith J."/>
            <person name="Grunwald N.J."/>
            <person name="Horn K."/>
            <person name="Horner N.R."/>
            <person name="Hu C.H."/>
            <person name="Huitema E."/>
            <person name="Jeong D.H."/>
            <person name="Jones A.M."/>
            <person name="Jones J.D."/>
            <person name="Jones R.W."/>
            <person name="Karlsson E.K."/>
            <person name="Kunjeti S.G."/>
            <person name="Lamour K."/>
            <person name="Liu Z."/>
            <person name="Ma L."/>
            <person name="Maclean D."/>
            <person name="Chibucos M.C."/>
            <person name="McDonald H."/>
            <person name="McWalters J."/>
            <person name="Meijer H.J."/>
            <person name="Morgan W."/>
            <person name="Morris P.F."/>
            <person name="Munro C.A."/>
            <person name="O'Neill K."/>
            <person name="Ospina-Giraldo M."/>
            <person name="Pinzon A."/>
            <person name="Pritchard L."/>
            <person name="Ramsahoye B."/>
            <person name="Ren Q."/>
            <person name="Restrepo S."/>
            <person name="Roy S."/>
            <person name="Sadanandom A."/>
            <person name="Savidor A."/>
            <person name="Schornack S."/>
            <person name="Schwartz D.C."/>
            <person name="Schumann U.D."/>
            <person name="Schwessinger B."/>
            <person name="Seyer L."/>
            <person name="Sharpe T."/>
            <person name="Silvar C."/>
            <person name="Song J."/>
            <person name="Studholme D.J."/>
            <person name="Sykes S."/>
            <person name="Thines M."/>
            <person name="van de Vondervoort P.J."/>
            <person name="Phuntumart V."/>
            <person name="Wawra S."/>
            <person name="Weide R."/>
            <person name="Win J."/>
            <person name="Young C."/>
            <person name="Zhou S."/>
            <person name="Fry W."/>
            <person name="Meyers B.C."/>
            <person name="van West P."/>
            <person name="Ristaino J."/>
            <person name="Govers F."/>
            <person name="Birch P.R."/>
            <person name="Whisson S.C."/>
            <person name="Judelson H.S."/>
            <person name="Nusbaum C."/>
        </authorList>
    </citation>
    <scope>NUCLEOTIDE SEQUENCE [LARGE SCALE GENOMIC DNA]</scope>
    <source>
        <strain evidence="3">T30-4</strain>
    </source>
</reference>
<organism evidence="2 3">
    <name type="scientific">Phytophthora infestans (strain T30-4)</name>
    <name type="common">Potato late blight agent</name>
    <dbReference type="NCBI Taxonomy" id="403677"/>
    <lineage>
        <taxon>Eukaryota</taxon>
        <taxon>Sar</taxon>
        <taxon>Stramenopiles</taxon>
        <taxon>Oomycota</taxon>
        <taxon>Peronosporomycetes</taxon>
        <taxon>Peronosporales</taxon>
        <taxon>Peronosporaceae</taxon>
        <taxon>Phytophthora</taxon>
    </lineage>
</organism>
<keyword evidence="1" id="KW-0472">Membrane</keyword>
<feature type="transmembrane region" description="Helical" evidence="1">
    <location>
        <begin position="47"/>
        <end position="74"/>
    </location>
</feature>
<dbReference type="AlphaFoldDB" id="D0P3B2"/>
<dbReference type="eggNOG" id="ENOG502QRHK">
    <property type="taxonomic scope" value="Eukaryota"/>
</dbReference>
<evidence type="ECO:0000313" key="3">
    <source>
        <dbReference type="Proteomes" id="UP000006643"/>
    </source>
</evidence>
<evidence type="ECO:0008006" key="4">
    <source>
        <dbReference type="Google" id="ProtNLM"/>
    </source>
</evidence>
<proteinExistence type="predicted"/>
<dbReference type="VEuPathDB" id="FungiDB:PITG_21360"/>
<gene>
    <name evidence="2" type="ORF">PITG_21360</name>
</gene>
<dbReference type="RefSeq" id="XP_002895209.1">
    <property type="nucleotide sequence ID" value="XM_002895163.1"/>
</dbReference>
<keyword evidence="3" id="KW-1185">Reference proteome</keyword>
<dbReference type="InParanoid" id="D0P3B2"/>
<keyword evidence="1" id="KW-1133">Transmembrane helix</keyword>